<evidence type="ECO:0000259" key="1">
    <source>
        <dbReference type="Pfam" id="PF10077"/>
    </source>
</evidence>
<protein>
    <recommendedName>
        <fullName evidence="1">DUF2314 domain-containing protein</fullName>
    </recommendedName>
</protein>
<dbReference type="AlphaFoldDB" id="A0A382EVM0"/>
<proteinExistence type="predicted"/>
<accession>A0A382EVM0</accession>
<dbReference type="InterPro" id="IPR018756">
    <property type="entry name" value="DUF2314"/>
</dbReference>
<evidence type="ECO:0000313" key="2">
    <source>
        <dbReference type="EMBL" id="SVB54449.1"/>
    </source>
</evidence>
<organism evidence="2">
    <name type="scientific">marine metagenome</name>
    <dbReference type="NCBI Taxonomy" id="408172"/>
    <lineage>
        <taxon>unclassified sequences</taxon>
        <taxon>metagenomes</taxon>
        <taxon>ecological metagenomes</taxon>
    </lineage>
</organism>
<dbReference type="Pfam" id="PF10077">
    <property type="entry name" value="DUF2314"/>
    <property type="match status" value="1"/>
</dbReference>
<dbReference type="EMBL" id="UINC01046432">
    <property type="protein sequence ID" value="SVB54449.1"/>
    <property type="molecule type" value="Genomic_DNA"/>
</dbReference>
<sequence>MGAKFAFTNSLWDADSEQMVDVIEHMWIVNLTVKDNKITGTLDNEPHHIYNVTLGDVVTRDISEVEELVYD</sequence>
<name>A0A382EVM0_9ZZZZ</name>
<gene>
    <name evidence="2" type="ORF">METZ01_LOCUS207303</name>
</gene>
<feature type="domain" description="DUF2314" evidence="1">
    <location>
        <begin position="17"/>
        <end position="68"/>
    </location>
</feature>
<reference evidence="2" key="1">
    <citation type="submission" date="2018-05" db="EMBL/GenBank/DDBJ databases">
        <authorList>
            <person name="Lanie J.A."/>
            <person name="Ng W.-L."/>
            <person name="Kazmierczak K.M."/>
            <person name="Andrzejewski T.M."/>
            <person name="Davidsen T.M."/>
            <person name="Wayne K.J."/>
            <person name="Tettelin H."/>
            <person name="Glass J.I."/>
            <person name="Rusch D."/>
            <person name="Podicherti R."/>
            <person name="Tsui H.-C.T."/>
            <person name="Winkler M.E."/>
        </authorList>
    </citation>
    <scope>NUCLEOTIDE SEQUENCE</scope>
</reference>